<gene>
    <name evidence="1" type="primary">143</name>
</gene>
<organism evidence="1 2">
    <name type="scientific">Cotia virus</name>
    <dbReference type="NCBI Taxonomy" id="39444"/>
    <lineage>
        <taxon>Viruses</taxon>
        <taxon>Varidnaviria</taxon>
        <taxon>Bamfordvirae</taxon>
        <taxon>Nucleocytoviricota</taxon>
        <taxon>Pokkesviricetes</taxon>
        <taxon>Chitovirales</taxon>
        <taxon>Poxviridae</taxon>
        <taxon>Chordopoxvirinae</taxon>
        <taxon>Oryzopoxvirus</taxon>
        <taxon>Oryzopoxvirus cotia</taxon>
    </lineage>
</organism>
<accession>A0A097IVY1</accession>
<protein>
    <submittedName>
        <fullName evidence="1">Concanavalin-like</fullName>
    </submittedName>
</protein>
<reference evidence="1 2" key="1">
    <citation type="submission" date="2014-09" db="EMBL/GenBank/DDBJ databases">
        <title>Complete Genome Sequence of the Embu Virus Strain SPAn 880.</title>
        <authorList>
            <person name="Ibrahim M.S."/>
            <person name="Antwerpen M.H."/>
            <person name="Georgi E."/>
            <person name="Vette P."/>
            <person name="Zoeller G."/>
            <person name="Meyer H."/>
        </authorList>
    </citation>
    <scope>NUCLEOTIDE SEQUENCE [LARGE SCALE GENOMIC DNA]</scope>
    <source>
        <strain evidence="1">SPAn880</strain>
    </source>
</reference>
<evidence type="ECO:0000313" key="2">
    <source>
        <dbReference type="Proteomes" id="UP000121784"/>
    </source>
</evidence>
<name>A0A097IVY1_9POXV</name>
<proteinExistence type="predicted"/>
<sequence>MFKYFYLTKNIIKHIDGIIEKGIFIEDDSIYFKKLLNNLFGYNDICNISNMSLVLLDKKNYIHSFKFDKINILPRYEYTKRDNSIIEANNYIFCICLEGSVFIEQNNKYSNFIKIINRGECFILNTLSDYLIHTFDPRLKLVVVSYVSLYPFIHYNNKIICSVDENLYEIFDGYRFAIFSLFDENNISIERIIAVNGKYYDIKTLSELDIFGLNSILIKYNIVTNYLLLNSMYYQKTNLHILNNILNDNKIFNDLINNTQRIYAYSNDSKLYSIMLVYGIMNYNT</sequence>
<evidence type="ECO:0000313" key="1">
    <source>
        <dbReference type="EMBL" id="AIT70758.1"/>
    </source>
</evidence>
<dbReference type="Proteomes" id="UP000121784">
    <property type="component" value="Segment"/>
</dbReference>
<dbReference type="EMBL" id="KM595078">
    <property type="protein sequence ID" value="AIT70758.1"/>
    <property type="molecule type" value="Genomic_DNA"/>
</dbReference>